<dbReference type="PROSITE" id="PS50009">
    <property type="entry name" value="RASGEF_CAT"/>
    <property type="match status" value="1"/>
</dbReference>
<dbReference type="InterPro" id="IPR000651">
    <property type="entry name" value="Ras-like_Gua-exchang_fac_N"/>
</dbReference>
<dbReference type="InterPro" id="IPR008937">
    <property type="entry name" value="Ras-like_GEF"/>
</dbReference>
<protein>
    <submittedName>
        <fullName evidence="5">Ral guanine nucleotide dissociation stimulator-like 1</fullName>
    </submittedName>
</protein>
<dbReference type="PANTHER" id="PTHR23113">
    <property type="entry name" value="GUANINE NUCLEOTIDE EXCHANGE FACTOR"/>
    <property type="match status" value="1"/>
</dbReference>
<dbReference type="GO" id="GO:0005085">
    <property type="term" value="F:guanyl-nucleotide exchange factor activity"/>
    <property type="evidence" value="ECO:0007669"/>
    <property type="project" value="UniProtKB-KW"/>
</dbReference>
<dbReference type="Pfam" id="PF00617">
    <property type="entry name" value="RasGEF"/>
    <property type="match status" value="1"/>
</dbReference>
<reference evidence="5" key="1">
    <citation type="submission" date="2020-07" db="EMBL/GenBank/DDBJ databases">
        <title>A long reads based de novo assembly of the rainbow trout Arlee double haploid line genome.</title>
        <authorList>
            <person name="Gao G."/>
            <person name="Palti Y."/>
        </authorList>
    </citation>
    <scope>NUCLEOTIDE SEQUENCE [LARGE SCALE GENOMIC DNA]</scope>
</reference>
<evidence type="ECO:0000259" key="4">
    <source>
        <dbReference type="PROSITE" id="PS50212"/>
    </source>
</evidence>
<dbReference type="GO" id="GO:0007265">
    <property type="term" value="P:Ras protein signal transduction"/>
    <property type="evidence" value="ECO:0007669"/>
    <property type="project" value="TreeGrafter"/>
</dbReference>
<dbReference type="Ensembl" id="ENSOMYT00000003462.2">
    <property type="protein sequence ID" value="ENSOMYP00000003100.2"/>
    <property type="gene ID" value="ENSOMYG00000074099.1"/>
</dbReference>
<dbReference type="AlphaFoldDB" id="A0A8C7M0C2"/>
<organism evidence="5 6">
    <name type="scientific">Oncorhynchus mykiss</name>
    <name type="common">Rainbow trout</name>
    <name type="synonym">Salmo gairdneri</name>
    <dbReference type="NCBI Taxonomy" id="8022"/>
    <lineage>
        <taxon>Eukaryota</taxon>
        <taxon>Metazoa</taxon>
        <taxon>Chordata</taxon>
        <taxon>Craniata</taxon>
        <taxon>Vertebrata</taxon>
        <taxon>Euteleostomi</taxon>
        <taxon>Actinopterygii</taxon>
        <taxon>Neopterygii</taxon>
        <taxon>Teleostei</taxon>
        <taxon>Protacanthopterygii</taxon>
        <taxon>Salmoniformes</taxon>
        <taxon>Salmonidae</taxon>
        <taxon>Salmoninae</taxon>
        <taxon>Oncorhynchus</taxon>
    </lineage>
</organism>
<dbReference type="InterPro" id="IPR036964">
    <property type="entry name" value="RASGEF_cat_dom_sf"/>
</dbReference>
<dbReference type="CDD" id="cd00155">
    <property type="entry name" value="RasGEF"/>
    <property type="match status" value="1"/>
</dbReference>
<evidence type="ECO:0000313" key="6">
    <source>
        <dbReference type="Proteomes" id="UP000694395"/>
    </source>
</evidence>
<accession>A0A8C7M0C2</accession>
<dbReference type="PROSITE" id="PS50212">
    <property type="entry name" value="RASGEF_NTER"/>
    <property type="match status" value="1"/>
</dbReference>
<proteinExistence type="predicted"/>
<feature type="domain" description="N-terminal Ras-GEF" evidence="4">
    <location>
        <begin position="1"/>
        <end position="63"/>
    </location>
</feature>
<evidence type="ECO:0000313" key="5">
    <source>
        <dbReference type="Ensembl" id="ENSOMYP00000003100.2"/>
    </source>
</evidence>
<evidence type="ECO:0000256" key="2">
    <source>
        <dbReference type="PROSITE-ProRule" id="PRU00168"/>
    </source>
</evidence>
<dbReference type="SMART" id="SM00147">
    <property type="entry name" value="RasGEF"/>
    <property type="match status" value="1"/>
</dbReference>
<reference evidence="5" key="2">
    <citation type="submission" date="2025-08" db="UniProtKB">
        <authorList>
            <consortium name="Ensembl"/>
        </authorList>
    </citation>
    <scope>IDENTIFICATION</scope>
</reference>
<reference evidence="5" key="3">
    <citation type="submission" date="2025-09" db="UniProtKB">
        <authorList>
            <consortium name="Ensembl"/>
        </authorList>
    </citation>
    <scope>IDENTIFICATION</scope>
</reference>
<dbReference type="Gene3D" id="1.10.840.10">
    <property type="entry name" value="Ras guanine-nucleotide exchange factors catalytic domain"/>
    <property type="match status" value="1"/>
</dbReference>
<name>A0A8C7M0C2_ONCMY</name>
<evidence type="ECO:0000259" key="3">
    <source>
        <dbReference type="PROSITE" id="PS50009"/>
    </source>
</evidence>
<keyword evidence="6" id="KW-1185">Reference proteome</keyword>
<dbReference type="GO" id="GO:0005886">
    <property type="term" value="C:plasma membrane"/>
    <property type="evidence" value="ECO:0007669"/>
    <property type="project" value="TreeGrafter"/>
</dbReference>
<evidence type="ECO:0000256" key="1">
    <source>
        <dbReference type="ARBA" id="ARBA00022658"/>
    </source>
</evidence>
<feature type="domain" description="Ras-GEF" evidence="3">
    <location>
        <begin position="109"/>
        <end position="313"/>
    </location>
</feature>
<dbReference type="InterPro" id="IPR001895">
    <property type="entry name" value="RASGEF_cat_dom"/>
</dbReference>
<dbReference type="Proteomes" id="UP000694395">
    <property type="component" value="Chromosome 30"/>
</dbReference>
<sequence>MSAAAYSQHALASILRAWMGQYREDFQEPPSYPCLHRVMAYLQRALPGSEPMRKAQSLLEQLKAEASLDVDSEGGWNSFSSRFDSIRSFGLCEDEEVEIEVQEDFMSFDTDLVAEQLTYMDVLLFNKVIPHHCLGSIWSQRDKKQNKHSAPTIRATITQFNAVAACVVSTILHRRQIHPLLRARVIKRWIDIAQECRVLKNFSSLRAIVSALQSNPLYRLKRAWSWVPNMSTFEELSDVFSHHNNYLTSREEVSEKLGSGCRCIGMVYPMLLLFPGCHAGTIPYLGTLLTDLTMLDTRSANYGGATGMIYSPE</sequence>
<dbReference type="PANTHER" id="PTHR23113:SF199">
    <property type="entry name" value="RAL GUANINE NUCLEOTIDE DISSOCIATION STIMULATOR-LIKE 1"/>
    <property type="match status" value="1"/>
</dbReference>
<dbReference type="Gene3D" id="1.20.870.10">
    <property type="entry name" value="Son of sevenless (SoS) protein Chain: S domain 1"/>
    <property type="match status" value="1"/>
</dbReference>
<dbReference type="GeneTree" id="ENSGT00940000156012"/>
<dbReference type="SUPFAM" id="SSF48366">
    <property type="entry name" value="Ras GEF"/>
    <property type="match status" value="1"/>
</dbReference>
<dbReference type="InterPro" id="IPR023578">
    <property type="entry name" value="Ras_GEF_dom_sf"/>
</dbReference>
<keyword evidence="1 2" id="KW-0344">Guanine-nucleotide releasing factor</keyword>